<keyword evidence="2" id="KW-0012">Acyltransferase</keyword>
<dbReference type="PROSITE" id="PS51186">
    <property type="entry name" value="GNAT"/>
    <property type="match status" value="1"/>
</dbReference>
<dbReference type="GO" id="GO:0005737">
    <property type="term" value="C:cytoplasm"/>
    <property type="evidence" value="ECO:0007669"/>
    <property type="project" value="UniProtKB-SubCell"/>
</dbReference>
<dbReference type="NCBIfam" id="TIGR01575">
    <property type="entry name" value="rimI"/>
    <property type="match status" value="1"/>
</dbReference>
<dbReference type="InterPro" id="IPR050832">
    <property type="entry name" value="Bact_Acetyltransf"/>
</dbReference>
<dbReference type="STRING" id="1522368.IN07_06110"/>
<proteinExistence type="inferred from homology"/>
<keyword evidence="6" id="KW-1185">Reference proteome</keyword>
<comment type="caution">
    <text evidence="5">The sequence shown here is derived from an EMBL/GenBank/DDBJ whole genome shotgun (WGS) entry which is preliminary data.</text>
</comment>
<dbReference type="InterPro" id="IPR000182">
    <property type="entry name" value="GNAT_dom"/>
</dbReference>
<dbReference type="Gene3D" id="3.40.630.30">
    <property type="match status" value="1"/>
</dbReference>
<name>A0A098YB49_9ACTN</name>
<dbReference type="Pfam" id="PF00583">
    <property type="entry name" value="Acetyltransf_1"/>
    <property type="match status" value="1"/>
</dbReference>
<dbReference type="AlphaFoldDB" id="A0A098YB49"/>
<comment type="catalytic activity">
    <reaction evidence="3">
        <text>N-terminal L-alanyl-[ribosomal protein bS18] + acetyl-CoA = N-terminal N(alpha)-acetyl-L-alanyl-[ribosomal protein bS18] + CoA + H(+)</text>
        <dbReference type="Rhea" id="RHEA:43756"/>
        <dbReference type="Rhea" id="RHEA-COMP:10676"/>
        <dbReference type="Rhea" id="RHEA-COMP:10677"/>
        <dbReference type="ChEBI" id="CHEBI:15378"/>
        <dbReference type="ChEBI" id="CHEBI:57287"/>
        <dbReference type="ChEBI" id="CHEBI:57288"/>
        <dbReference type="ChEBI" id="CHEBI:64718"/>
        <dbReference type="ChEBI" id="CHEBI:83683"/>
        <dbReference type="EC" id="2.3.1.266"/>
    </reaction>
</comment>
<dbReference type="PANTHER" id="PTHR43877">
    <property type="entry name" value="AMINOALKYLPHOSPHONATE N-ACETYLTRANSFERASE-RELATED-RELATED"/>
    <property type="match status" value="1"/>
</dbReference>
<dbReference type="GO" id="GO:0008999">
    <property type="term" value="F:protein-N-terminal-alanine acetyltransferase activity"/>
    <property type="evidence" value="ECO:0007669"/>
    <property type="project" value="UniProtKB-EC"/>
</dbReference>
<evidence type="ECO:0000313" key="5">
    <source>
        <dbReference type="EMBL" id="KGH47687.1"/>
    </source>
</evidence>
<evidence type="ECO:0000256" key="1">
    <source>
        <dbReference type="ARBA" id="ARBA00022679"/>
    </source>
</evidence>
<dbReference type="SUPFAM" id="SSF55729">
    <property type="entry name" value="Acyl-CoA N-acyltransferases (Nat)"/>
    <property type="match status" value="1"/>
</dbReference>
<organism evidence="5 6">
    <name type="scientific">Modestobacter caceresii</name>
    <dbReference type="NCBI Taxonomy" id="1522368"/>
    <lineage>
        <taxon>Bacteria</taxon>
        <taxon>Bacillati</taxon>
        <taxon>Actinomycetota</taxon>
        <taxon>Actinomycetes</taxon>
        <taxon>Geodermatophilales</taxon>
        <taxon>Geodermatophilaceae</taxon>
        <taxon>Modestobacter</taxon>
    </lineage>
</organism>
<keyword evidence="3" id="KW-0963">Cytoplasm</keyword>
<comment type="similarity">
    <text evidence="3">Belongs to the acetyltransferase family. RimI subfamily.</text>
</comment>
<evidence type="ECO:0000259" key="4">
    <source>
        <dbReference type="PROSITE" id="PS51186"/>
    </source>
</evidence>
<comment type="function">
    <text evidence="3">Acetylates the N-terminal alanine of ribosomal protein bS18.</text>
</comment>
<sequence length="153" mass="17297">MSVRLRDMTVADLPRVMELEEELFAPDTWTEWMYRDELARPDTRHYLVAVDADADADAVVGYAGLIAYPYEAHIATIGVAGTRQHEGIGALLLDALLAEADGRRTPVLLEVREDDEATQAFYRRRGFAEIGRRPNYYPLSGKDAVVMLREVRQ</sequence>
<reference evidence="5 6" key="1">
    <citation type="submission" date="2014-07" db="EMBL/GenBank/DDBJ databases">
        <title>Biosystematic studies on Modestobacter strains isolated from extreme hyper-arid desert soil and from historic building.</title>
        <authorList>
            <person name="Bukarasam K."/>
            <person name="Bull A."/>
            <person name="Girard G."/>
            <person name="van Wezel G."/>
            <person name="Goodfellow M."/>
        </authorList>
    </citation>
    <scope>NUCLEOTIDE SEQUENCE [LARGE SCALE GENOMIC DNA]</scope>
    <source>
        <strain evidence="5 6">KNN45-2b</strain>
    </source>
</reference>
<dbReference type="InterPro" id="IPR016181">
    <property type="entry name" value="Acyl_CoA_acyltransferase"/>
</dbReference>
<comment type="subcellular location">
    <subcellularLocation>
        <location evidence="3">Cytoplasm</location>
    </subcellularLocation>
</comment>
<dbReference type="Proteomes" id="UP000029713">
    <property type="component" value="Unassembled WGS sequence"/>
</dbReference>
<evidence type="ECO:0000256" key="3">
    <source>
        <dbReference type="RuleBase" id="RU363094"/>
    </source>
</evidence>
<dbReference type="EC" id="2.3.1.266" evidence="3"/>
<evidence type="ECO:0000313" key="6">
    <source>
        <dbReference type="Proteomes" id="UP000029713"/>
    </source>
</evidence>
<dbReference type="RefSeq" id="WP_036334329.1">
    <property type="nucleotide sequence ID" value="NZ_JPMX01000019.1"/>
</dbReference>
<evidence type="ECO:0000256" key="2">
    <source>
        <dbReference type="ARBA" id="ARBA00023315"/>
    </source>
</evidence>
<accession>A0A098YB49</accession>
<gene>
    <name evidence="5" type="ORF">IN07_06110</name>
</gene>
<feature type="domain" description="N-acetyltransferase" evidence="4">
    <location>
        <begin position="3"/>
        <end position="152"/>
    </location>
</feature>
<dbReference type="EMBL" id="JPMX01000019">
    <property type="protein sequence ID" value="KGH47687.1"/>
    <property type="molecule type" value="Genomic_DNA"/>
</dbReference>
<keyword evidence="1" id="KW-0808">Transferase</keyword>
<dbReference type="InterPro" id="IPR006464">
    <property type="entry name" value="AcTrfase_RimI/Ard1"/>
</dbReference>
<protein>
    <recommendedName>
        <fullName evidence="3">[Ribosomal protein bS18]-alanine N-acetyltransferase</fullName>
        <ecNumber evidence="3">2.3.1.266</ecNumber>
    </recommendedName>
</protein>